<dbReference type="InterPro" id="IPR012338">
    <property type="entry name" value="Beta-lactam/transpept-like"/>
</dbReference>
<evidence type="ECO:0000259" key="7">
    <source>
        <dbReference type="Pfam" id="PF05223"/>
    </source>
</evidence>
<dbReference type="GO" id="GO:0008658">
    <property type="term" value="F:penicillin binding"/>
    <property type="evidence" value="ECO:0007669"/>
    <property type="project" value="InterPro"/>
</dbReference>
<name>A0A1X7N936_9LACT</name>
<dbReference type="InterPro" id="IPR007887">
    <property type="entry name" value="MecA_N"/>
</dbReference>
<keyword evidence="9" id="KW-1185">Reference proteome</keyword>
<keyword evidence="4" id="KW-1133">Transmembrane helix</keyword>
<comment type="subcellular location">
    <subcellularLocation>
        <location evidence="1">Cell membrane</location>
        <topology evidence="1">Single-pass membrane protein</topology>
    </subcellularLocation>
</comment>
<dbReference type="EMBL" id="FXBJ01000002">
    <property type="protein sequence ID" value="SMH33245.1"/>
    <property type="molecule type" value="Genomic_DNA"/>
</dbReference>
<evidence type="ECO:0000259" key="6">
    <source>
        <dbReference type="Pfam" id="PF03717"/>
    </source>
</evidence>
<accession>A0A1X7N936</accession>
<feature type="domain" description="NTF2-like N-terminal transpeptidase" evidence="7">
    <location>
        <begin position="47"/>
        <end position="162"/>
    </location>
</feature>
<dbReference type="RefSeq" id="WP_234987872.1">
    <property type="nucleotide sequence ID" value="NZ_FOAH01000004.1"/>
</dbReference>
<dbReference type="InterPro" id="IPR050515">
    <property type="entry name" value="Beta-lactam/transpept"/>
</dbReference>
<comment type="similarity">
    <text evidence="2">Belongs to the transpeptidase family.</text>
</comment>
<dbReference type="InterPro" id="IPR001460">
    <property type="entry name" value="PCN-bd_Tpept"/>
</dbReference>
<dbReference type="Gene3D" id="3.10.450.100">
    <property type="entry name" value="NTF2-like, domain 1"/>
    <property type="match status" value="1"/>
</dbReference>
<proteinExistence type="inferred from homology"/>
<dbReference type="Pfam" id="PF03717">
    <property type="entry name" value="PBP_dimer"/>
    <property type="match status" value="1"/>
</dbReference>
<dbReference type="SUPFAM" id="SSF56601">
    <property type="entry name" value="beta-lactamase/transpeptidase-like"/>
    <property type="match status" value="1"/>
</dbReference>
<feature type="domain" description="Penicillin-binding protein transpeptidase" evidence="5">
    <location>
        <begin position="367"/>
        <end position="663"/>
    </location>
</feature>
<dbReference type="Gene3D" id="3.30.1390.30">
    <property type="entry name" value="Penicillin-binding protein 2a, domain 3"/>
    <property type="match status" value="1"/>
</dbReference>
<dbReference type="GO" id="GO:0071972">
    <property type="term" value="F:peptidoglycan L,D-transpeptidase activity"/>
    <property type="evidence" value="ECO:0007669"/>
    <property type="project" value="TreeGrafter"/>
</dbReference>
<feature type="domain" description="Penicillin-binding protein dimerisation" evidence="6">
    <location>
        <begin position="174"/>
        <end position="330"/>
    </location>
</feature>
<feature type="transmembrane region" description="Helical" evidence="4">
    <location>
        <begin position="15"/>
        <end position="38"/>
    </location>
</feature>
<dbReference type="Gene3D" id="3.40.710.10">
    <property type="entry name" value="DD-peptidase/beta-lactamase superfamily"/>
    <property type="match status" value="1"/>
</dbReference>
<dbReference type="Proteomes" id="UP000193435">
    <property type="component" value="Unassembled WGS sequence"/>
</dbReference>
<dbReference type="SUPFAM" id="SSF56519">
    <property type="entry name" value="Penicillin binding protein dimerisation domain"/>
    <property type="match status" value="1"/>
</dbReference>
<protein>
    <submittedName>
        <fullName evidence="8">Penicillin-binding protein</fullName>
    </submittedName>
</protein>
<dbReference type="AlphaFoldDB" id="A0A1X7N936"/>
<dbReference type="Pfam" id="PF05223">
    <property type="entry name" value="MecA_N"/>
    <property type="match status" value="1"/>
</dbReference>
<evidence type="ECO:0000259" key="5">
    <source>
        <dbReference type="Pfam" id="PF00905"/>
    </source>
</evidence>
<dbReference type="GO" id="GO:0005886">
    <property type="term" value="C:plasma membrane"/>
    <property type="evidence" value="ECO:0007669"/>
    <property type="project" value="UniProtKB-SubCell"/>
</dbReference>
<sequence>METIKRNKKKKQPSWKIIVAMSLILITIIGVGAGYYFWSKQKDEKAAQQTVDSYVNALEKQDYSKLSQLASQKSLKKIVYTKKEIKERYEAIYGGIGVSDVTVSGVKSVLNKEKDHYDVTYNMQMTTSLGKLETQSYATTMSKEQEDYRVDWSTKLIFPDLELKDKISLATTIGERGDILSKDGSPLATEGKFWDAGLYPEALGEGIEKDKKLAVISEKYTISAEQLENKLAAEWVLPESFVPFKIVKDGETPEVPGVLYQEKTLRTYPLNEAAAHLIGYVGETTAEDIEKNPSLQAGDIIGKAGLEAAFNERLNGQKGGRIVINDETDQLKKVIQEMELKNGEDIILTINAKLQKAAYEKLKGENGSAVFMDPKDGSLLSLVSTPSYDANQMTMGISTKDYQKYTDDVNNPFLSRFASGYAPGSTFKTITAAIGLDSGVTTVDETHKIDGLKWQKESSWGNHYIVRVSDTPQVNLESALVYSDNIYFAKEALEMGQKAYEEGLSKFIFGEKLDLPIAMNPAQLSNEGTLANEKLLADTAYGQGQLLLNPIQQAVSFSVFANQGQLIFPKLTADQKTAEPKMAVTVESADIVKNNLIKVVENPEGTAHSLASLNKKNLAAKTGTAETTASEVEGEDADTNGFLLTFDAENKSYLMVAIIEGKSSGDVTTTMKPLLGNIEDLLN</sequence>
<dbReference type="GO" id="GO:0046677">
    <property type="term" value="P:response to antibiotic"/>
    <property type="evidence" value="ECO:0007669"/>
    <property type="project" value="InterPro"/>
</dbReference>
<dbReference type="Gene3D" id="3.90.1310.10">
    <property type="entry name" value="Penicillin-binding protein 2a (Domain 2)"/>
    <property type="match status" value="1"/>
</dbReference>
<organism evidence="8 9">
    <name type="scientific">Carnobacterium iners</name>
    <dbReference type="NCBI Taxonomy" id="1073423"/>
    <lineage>
        <taxon>Bacteria</taxon>
        <taxon>Bacillati</taxon>
        <taxon>Bacillota</taxon>
        <taxon>Bacilli</taxon>
        <taxon>Lactobacillales</taxon>
        <taxon>Carnobacteriaceae</taxon>
        <taxon>Carnobacterium</taxon>
    </lineage>
</organism>
<evidence type="ECO:0000256" key="4">
    <source>
        <dbReference type="SAM" id="Phobius"/>
    </source>
</evidence>
<dbReference type="STRING" id="1073423.SAMN04488700_1505"/>
<evidence type="ECO:0000313" key="9">
    <source>
        <dbReference type="Proteomes" id="UP000193435"/>
    </source>
</evidence>
<gene>
    <name evidence="8" type="ORF">SAMN04488700_1505</name>
</gene>
<keyword evidence="3 4" id="KW-0472">Membrane</keyword>
<dbReference type="PANTHER" id="PTHR30627:SF25">
    <property type="entry name" value="PENICILLIN-BINDING PROTEIN 3"/>
    <property type="match status" value="1"/>
</dbReference>
<reference evidence="8 9" key="1">
    <citation type="submission" date="2017-04" db="EMBL/GenBank/DDBJ databases">
        <authorList>
            <person name="Afonso C.L."/>
            <person name="Miller P.J."/>
            <person name="Scott M.A."/>
            <person name="Spackman E."/>
            <person name="Goraichik I."/>
            <person name="Dimitrov K.M."/>
            <person name="Suarez D.L."/>
            <person name="Swayne D.E."/>
        </authorList>
    </citation>
    <scope>NUCLEOTIDE SEQUENCE [LARGE SCALE GENOMIC DNA]</scope>
    <source>
        <strain evidence="8 9">LMG26642</strain>
    </source>
</reference>
<dbReference type="SUPFAM" id="SSF54427">
    <property type="entry name" value="NTF2-like"/>
    <property type="match status" value="1"/>
</dbReference>
<evidence type="ECO:0000313" key="8">
    <source>
        <dbReference type="EMBL" id="SMH33245.1"/>
    </source>
</evidence>
<dbReference type="InterPro" id="IPR036138">
    <property type="entry name" value="PBP_dimer_sf"/>
</dbReference>
<evidence type="ECO:0000256" key="2">
    <source>
        <dbReference type="ARBA" id="ARBA00007171"/>
    </source>
</evidence>
<dbReference type="GO" id="GO:0071555">
    <property type="term" value="P:cell wall organization"/>
    <property type="evidence" value="ECO:0007669"/>
    <property type="project" value="TreeGrafter"/>
</dbReference>
<dbReference type="PANTHER" id="PTHR30627">
    <property type="entry name" value="PEPTIDOGLYCAN D,D-TRANSPEPTIDASE"/>
    <property type="match status" value="1"/>
</dbReference>
<evidence type="ECO:0000256" key="1">
    <source>
        <dbReference type="ARBA" id="ARBA00004162"/>
    </source>
</evidence>
<dbReference type="InterPro" id="IPR005311">
    <property type="entry name" value="PBP_dimer"/>
</dbReference>
<evidence type="ECO:0000256" key="3">
    <source>
        <dbReference type="ARBA" id="ARBA00023136"/>
    </source>
</evidence>
<keyword evidence="4" id="KW-0812">Transmembrane</keyword>
<dbReference type="InterPro" id="IPR032710">
    <property type="entry name" value="NTF2-like_dom_sf"/>
</dbReference>
<dbReference type="Pfam" id="PF00905">
    <property type="entry name" value="Transpeptidase"/>
    <property type="match status" value="1"/>
</dbReference>